<name>A0ABP9S9R8_9MICC</name>
<feature type="compositionally biased region" description="Basic and acidic residues" evidence="1">
    <location>
        <begin position="29"/>
        <end position="43"/>
    </location>
</feature>
<dbReference type="Proteomes" id="UP001500200">
    <property type="component" value="Unassembled WGS sequence"/>
</dbReference>
<gene>
    <name evidence="2" type="ORF">GCM10023346_14240</name>
</gene>
<reference evidence="3" key="1">
    <citation type="journal article" date="2019" name="Int. J. Syst. Evol. Microbiol.">
        <title>The Global Catalogue of Microorganisms (GCM) 10K type strain sequencing project: providing services to taxonomists for standard genome sequencing and annotation.</title>
        <authorList>
            <consortium name="The Broad Institute Genomics Platform"/>
            <consortium name="The Broad Institute Genome Sequencing Center for Infectious Disease"/>
            <person name="Wu L."/>
            <person name="Ma J."/>
        </authorList>
    </citation>
    <scope>NUCLEOTIDE SEQUENCE [LARGE SCALE GENOMIC DNA]</scope>
    <source>
        <strain evidence="3">JCM 18514</strain>
    </source>
</reference>
<evidence type="ECO:0000313" key="2">
    <source>
        <dbReference type="EMBL" id="GAA5192393.1"/>
    </source>
</evidence>
<feature type="compositionally biased region" description="Basic and acidic residues" evidence="1">
    <location>
        <begin position="51"/>
        <end position="81"/>
    </location>
</feature>
<organism evidence="2 3">
    <name type="scientific">Arthrobacter gyeryongensis</name>
    <dbReference type="NCBI Taxonomy" id="1650592"/>
    <lineage>
        <taxon>Bacteria</taxon>
        <taxon>Bacillati</taxon>
        <taxon>Actinomycetota</taxon>
        <taxon>Actinomycetes</taxon>
        <taxon>Micrococcales</taxon>
        <taxon>Micrococcaceae</taxon>
        <taxon>Arthrobacter</taxon>
    </lineage>
</organism>
<feature type="compositionally biased region" description="Polar residues" evidence="1">
    <location>
        <begin position="1"/>
        <end position="10"/>
    </location>
</feature>
<dbReference type="RefSeq" id="WP_425550491.1">
    <property type="nucleotide sequence ID" value="NZ_BAABKK010000010.1"/>
</dbReference>
<feature type="region of interest" description="Disordered" evidence="1">
    <location>
        <begin position="1"/>
        <end position="81"/>
    </location>
</feature>
<protein>
    <submittedName>
        <fullName evidence="2">Uncharacterized protein</fullName>
    </submittedName>
</protein>
<accession>A0ABP9S9R8</accession>
<keyword evidence="3" id="KW-1185">Reference proteome</keyword>
<evidence type="ECO:0000313" key="3">
    <source>
        <dbReference type="Proteomes" id="UP001500200"/>
    </source>
</evidence>
<comment type="caution">
    <text evidence="2">The sequence shown here is derived from an EMBL/GenBank/DDBJ whole genome shotgun (WGS) entry which is preliminary data.</text>
</comment>
<proteinExistence type="predicted"/>
<evidence type="ECO:0000256" key="1">
    <source>
        <dbReference type="SAM" id="MobiDB-lite"/>
    </source>
</evidence>
<dbReference type="EMBL" id="BAABKK010000010">
    <property type="protein sequence ID" value="GAA5192393.1"/>
    <property type="molecule type" value="Genomic_DNA"/>
</dbReference>
<sequence>MAESKSTQSKHPADASADAVGADIELDEQEKPKVKPAPERKQAGESILPKKASEDDARRWGDEPGYDHDAWLKEQRPPHWG</sequence>